<comment type="caution">
    <text evidence="7">The sequence shown here is derived from an EMBL/GenBank/DDBJ whole genome shotgun (WGS) entry which is preliminary data.</text>
</comment>
<keyword evidence="5" id="KW-0539">Nucleus</keyword>
<dbReference type="Pfam" id="PF00645">
    <property type="entry name" value="zf-PARP"/>
    <property type="match status" value="1"/>
</dbReference>
<dbReference type="OrthoDB" id="429950at2759"/>
<keyword evidence="8" id="KW-1185">Reference proteome</keyword>
<gene>
    <name evidence="7" type="ORF">ST47_g6876</name>
</gene>
<evidence type="ECO:0000313" key="8">
    <source>
        <dbReference type="Proteomes" id="UP000076837"/>
    </source>
</evidence>
<feature type="region of interest" description="Disordered" evidence="6">
    <location>
        <begin position="95"/>
        <end position="296"/>
    </location>
</feature>
<dbReference type="GO" id="GO:0008270">
    <property type="term" value="F:zinc ion binding"/>
    <property type="evidence" value="ECO:0007669"/>
    <property type="project" value="UniProtKB-KW"/>
</dbReference>
<keyword evidence="4" id="KW-0862">Zinc</keyword>
<organism evidence="7 8">
    <name type="scientific">Didymella rabiei</name>
    <name type="common">Chickpea ascochyta blight fungus</name>
    <name type="synonym">Mycosphaerella rabiei</name>
    <dbReference type="NCBI Taxonomy" id="5454"/>
    <lineage>
        <taxon>Eukaryota</taxon>
        <taxon>Fungi</taxon>
        <taxon>Dikarya</taxon>
        <taxon>Ascomycota</taxon>
        <taxon>Pezizomycotina</taxon>
        <taxon>Dothideomycetes</taxon>
        <taxon>Pleosporomycetidae</taxon>
        <taxon>Pleosporales</taxon>
        <taxon>Pleosporineae</taxon>
        <taxon>Didymellaceae</taxon>
        <taxon>Ascochyta</taxon>
    </lineage>
</organism>
<sequence>MGVYRVEASPNNRAGCINKECKDAGIKIKKEEFRYAIQVTIKEHTSWQYKHWGCVTPKQIVNLIETSGGDTDMVDGYDELPDEFQEKVRFALENGHVPDEDWNGDVEANRDGRSGMRLTKAEQKKKEKEAGEDLDGGEEPKKKRGKKATAEDDVEEDAPPSKKKGAKATKEEDAEDAPAPKKRGRAVKKEDVDGDEVPVAKKPRAARGKKVEYKEVEEEDEDEAPPKKKSKSRTKKAPVDSEEEVDPVEEPEEDDEIEAESDEEAPKPKRGKKTAVNSGAKATQKRGRKKVTGVDE</sequence>
<accession>A0A163BUG5</accession>
<feature type="compositionally biased region" description="Acidic residues" evidence="6">
    <location>
        <begin position="240"/>
        <end position="263"/>
    </location>
</feature>
<feature type="compositionally biased region" description="Basic and acidic residues" evidence="6">
    <location>
        <begin position="107"/>
        <end position="131"/>
    </location>
</feature>
<evidence type="ECO:0000256" key="4">
    <source>
        <dbReference type="ARBA" id="ARBA00022833"/>
    </source>
</evidence>
<dbReference type="Proteomes" id="UP000076837">
    <property type="component" value="Unassembled WGS sequence"/>
</dbReference>
<dbReference type="GO" id="GO:0005634">
    <property type="term" value="C:nucleus"/>
    <property type="evidence" value="ECO:0007669"/>
    <property type="project" value="UniProtKB-SubCell"/>
</dbReference>
<name>A0A163BUG5_DIDRA</name>
<dbReference type="InterPro" id="IPR036957">
    <property type="entry name" value="Znf_PARP_sf"/>
</dbReference>
<dbReference type="SUPFAM" id="SSF57716">
    <property type="entry name" value="Glucocorticoid receptor-like (DNA-binding domain)"/>
    <property type="match status" value="1"/>
</dbReference>
<feature type="compositionally biased region" description="Basic residues" evidence="6">
    <location>
        <begin position="227"/>
        <end position="236"/>
    </location>
</feature>
<dbReference type="Gene3D" id="3.30.1740.10">
    <property type="entry name" value="Zinc finger, PARP-type"/>
    <property type="match status" value="1"/>
</dbReference>
<protein>
    <submittedName>
        <fullName evidence="7">DNA binding</fullName>
    </submittedName>
</protein>
<keyword evidence="3" id="KW-0863">Zinc-finger</keyword>
<dbReference type="EMBL" id="JYNV01000230">
    <property type="protein sequence ID" value="KZM22001.1"/>
    <property type="molecule type" value="Genomic_DNA"/>
</dbReference>
<keyword evidence="2" id="KW-0479">Metal-binding</keyword>
<evidence type="ECO:0000256" key="2">
    <source>
        <dbReference type="ARBA" id="ARBA00022723"/>
    </source>
</evidence>
<evidence type="ECO:0000313" key="7">
    <source>
        <dbReference type="EMBL" id="KZM22001.1"/>
    </source>
</evidence>
<dbReference type="AlphaFoldDB" id="A0A163BUG5"/>
<feature type="compositionally biased region" description="Basic residues" evidence="6">
    <location>
        <begin position="283"/>
        <end position="296"/>
    </location>
</feature>
<evidence type="ECO:0000256" key="5">
    <source>
        <dbReference type="ARBA" id="ARBA00023242"/>
    </source>
</evidence>
<dbReference type="SMART" id="SM01336">
    <property type="entry name" value="zf-PARP"/>
    <property type="match status" value="1"/>
</dbReference>
<dbReference type="GO" id="GO:0003677">
    <property type="term" value="F:DNA binding"/>
    <property type="evidence" value="ECO:0007669"/>
    <property type="project" value="InterPro"/>
</dbReference>
<evidence type="ECO:0000256" key="3">
    <source>
        <dbReference type="ARBA" id="ARBA00022771"/>
    </source>
</evidence>
<dbReference type="InterPro" id="IPR001510">
    <property type="entry name" value="Znf_PARP"/>
</dbReference>
<proteinExistence type="predicted"/>
<reference evidence="7 8" key="1">
    <citation type="journal article" date="2016" name="Sci. Rep.">
        <title>Draft genome sequencing and secretome analysis of fungal phytopathogen Ascochyta rabiei provides insight into the necrotrophic effector repertoire.</title>
        <authorList>
            <person name="Verma S."/>
            <person name="Gazara R.K."/>
            <person name="Nizam S."/>
            <person name="Parween S."/>
            <person name="Chattopadhyay D."/>
            <person name="Verma P.K."/>
        </authorList>
    </citation>
    <scope>NUCLEOTIDE SEQUENCE [LARGE SCALE GENOMIC DNA]</scope>
    <source>
        <strain evidence="7 8">ArDII</strain>
    </source>
</reference>
<evidence type="ECO:0000256" key="6">
    <source>
        <dbReference type="SAM" id="MobiDB-lite"/>
    </source>
</evidence>
<evidence type="ECO:0000256" key="1">
    <source>
        <dbReference type="ARBA" id="ARBA00004123"/>
    </source>
</evidence>
<comment type="subcellular location">
    <subcellularLocation>
        <location evidence="1">Nucleus</location>
    </subcellularLocation>
</comment>
<dbReference type="STRING" id="5454.A0A163BUG5"/>